<dbReference type="EMBL" id="JBHPBY010000098">
    <property type="protein sequence ID" value="MFC1850428.1"/>
    <property type="molecule type" value="Genomic_DNA"/>
</dbReference>
<evidence type="ECO:0000313" key="6">
    <source>
        <dbReference type="EMBL" id="MFC1850428.1"/>
    </source>
</evidence>
<dbReference type="Gene3D" id="3.40.50.300">
    <property type="entry name" value="P-loop containing nucleotide triphosphate hydrolases"/>
    <property type="match status" value="1"/>
</dbReference>
<evidence type="ECO:0000256" key="2">
    <source>
        <dbReference type="ARBA" id="ARBA00022741"/>
    </source>
</evidence>
<evidence type="ECO:0000313" key="7">
    <source>
        <dbReference type="Proteomes" id="UP001594351"/>
    </source>
</evidence>
<dbReference type="SUPFAM" id="SSF160246">
    <property type="entry name" value="EspE N-terminal domain-like"/>
    <property type="match status" value="1"/>
</dbReference>
<comment type="caution">
    <text evidence="6">The sequence shown here is derived from an EMBL/GenBank/DDBJ whole genome shotgun (WGS) entry which is preliminary data.</text>
</comment>
<dbReference type="PANTHER" id="PTHR30258:SF1">
    <property type="entry name" value="PROTEIN TRANSPORT PROTEIN HOFB HOMOLOG"/>
    <property type="match status" value="1"/>
</dbReference>
<evidence type="ECO:0000256" key="4">
    <source>
        <dbReference type="PROSITE-ProRule" id="PRU00169"/>
    </source>
</evidence>
<dbReference type="SUPFAM" id="SSF52540">
    <property type="entry name" value="P-loop containing nucleoside triphosphate hydrolases"/>
    <property type="match status" value="1"/>
</dbReference>
<dbReference type="Gene3D" id="3.30.450.90">
    <property type="match status" value="1"/>
</dbReference>
<reference evidence="6 7" key="1">
    <citation type="submission" date="2024-09" db="EMBL/GenBank/DDBJ databases">
        <title>Laminarin stimulates single cell rates of sulfate reduction while oxygen inhibits transcriptomic activity in coastal marine sediment.</title>
        <authorList>
            <person name="Lindsay M."/>
            <person name="Orcutt B."/>
            <person name="Emerson D."/>
            <person name="Stepanauskas R."/>
            <person name="D'Angelo T."/>
        </authorList>
    </citation>
    <scope>NUCLEOTIDE SEQUENCE [LARGE SCALE GENOMIC DNA]</scope>
    <source>
        <strain evidence="6">SAG AM-311-K15</strain>
    </source>
</reference>
<proteinExistence type="inferred from homology"/>
<dbReference type="Pfam" id="PF05157">
    <property type="entry name" value="MshEN"/>
    <property type="match status" value="1"/>
</dbReference>
<sequence>MAKQLCEFCVEKGLLTQSQQDSVQKRVASQDGAREDDVILDLGIVDELTLAQAKAEFYKVTFIDLIETATDSEAALIVPEKFARKNICIPYKSEKGILSLAMYNPRDFAIVQDVEFTSGLRVEVQVATRTAIEKAINTAYRVSDTINDVMQNITMDDDIEIGEEGDEEDLTDEEQMIQDAPVIKMVNMIIVDGVKKDASDIHIEPHEKFLQVRSRYDGWLRNSMQAPKWMQFPVISRLKIMASIDISEKRKPQDGKIRMKVEGRQIDLRVSTLPTRHGEKVVIRILDQSKSLVSLDKLGMSEKVQGQIYSAIQKPQGMILVTGPTGSGKTTSLYSFLATVRDEALNIVTIEDPIEYELKGINQVQINERAGLTFASALRSILRQDPNIVMVGEIRDHETAEIAVKASQTGHLVFSTLHTNDTVATITRLVDIGIEPFLISSSVIIIIAQRLVRKICPDCKKEYQPPDWVVHQLKLDRLKDMKYYHGEGCNNCAQSGYKGRIGVYEVLEMVPKLREKISAAASEEQVKQEAITQGTVMLITDAIQKIREGITTPEEVVKVIHVEELSSSAYCPRCEKPIQPEFKACPYCGQVLSLHCEKCQKKIEPTWAVCPYCGTASAKPEEVDVPVKDEPVPTRAQLPPDLKARGLTKPKVLIVDDEPKILLMVKATLKQIDCEVITANNGQEGLQMVEKHMPNLVISDINMPKMNGYEFCKAMRRNLMTAFIPFIMLTSRDTAEDKLIGFQQGTDDYMTKPFDYKELQARVQRLLARTYA</sequence>
<feature type="domain" description="Response regulatory" evidence="5">
    <location>
        <begin position="651"/>
        <end position="767"/>
    </location>
</feature>
<evidence type="ECO:0000256" key="3">
    <source>
        <dbReference type="ARBA" id="ARBA00022840"/>
    </source>
</evidence>
<dbReference type="Pfam" id="PF00437">
    <property type="entry name" value="T2SSE"/>
    <property type="match status" value="1"/>
</dbReference>
<dbReference type="InterPro" id="IPR011006">
    <property type="entry name" value="CheY-like_superfamily"/>
</dbReference>
<dbReference type="Pfam" id="PF00072">
    <property type="entry name" value="Response_reg"/>
    <property type="match status" value="1"/>
</dbReference>
<name>A0ABV6YW88_UNCC1</name>
<dbReference type="InterPro" id="IPR001789">
    <property type="entry name" value="Sig_transdc_resp-reg_receiver"/>
</dbReference>
<dbReference type="CDD" id="cd01129">
    <property type="entry name" value="PulE-GspE-like"/>
    <property type="match status" value="1"/>
</dbReference>
<keyword evidence="4" id="KW-0597">Phosphoprotein</keyword>
<dbReference type="Pfam" id="PF12773">
    <property type="entry name" value="DZR"/>
    <property type="match status" value="1"/>
</dbReference>
<gene>
    <name evidence="6" type="ORF">ACFL27_09585</name>
</gene>
<evidence type="ECO:0000259" key="5">
    <source>
        <dbReference type="PROSITE" id="PS50110"/>
    </source>
</evidence>
<dbReference type="Proteomes" id="UP001594351">
    <property type="component" value="Unassembled WGS sequence"/>
</dbReference>
<dbReference type="InterPro" id="IPR037257">
    <property type="entry name" value="T2SS_E_N_sf"/>
</dbReference>
<dbReference type="InterPro" id="IPR025874">
    <property type="entry name" value="DZR"/>
</dbReference>
<dbReference type="Gene3D" id="3.40.50.2300">
    <property type="match status" value="1"/>
</dbReference>
<dbReference type="InterPro" id="IPR027417">
    <property type="entry name" value="P-loop_NTPase"/>
</dbReference>
<dbReference type="SMART" id="SM00448">
    <property type="entry name" value="REC"/>
    <property type="match status" value="1"/>
</dbReference>
<keyword evidence="3" id="KW-0067">ATP-binding</keyword>
<feature type="modified residue" description="4-aspartylphosphate" evidence="4">
    <location>
        <position position="700"/>
    </location>
</feature>
<protein>
    <submittedName>
        <fullName evidence="6">ATPase, T2SS/T4P/T4SS family</fullName>
    </submittedName>
</protein>
<keyword evidence="7" id="KW-1185">Reference proteome</keyword>
<evidence type="ECO:0000256" key="1">
    <source>
        <dbReference type="ARBA" id="ARBA00006611"/>
    </source>
</evidence>
<accession>A0ABV6YW88</accession>
<dbReference type="CDD" id="cd17574">
    <property type="entry name" value="REC_OmpR"/>
    <property type="match status" value="1"/>
</dbReference>
<dbReference type="InterPro" id="IPR007831">
    <property type="entry name" value="T2SS_GspE_N"/>
</dbReference>
<dbReference type="Gene3D" id="3.30.300.160">
    <property type="entry name" value="Type II secretion system, protein E, N-terminal domain"/>
    <property type="match status" value="1"/>
</dbReference>
<dbReference type="SUPFAM" id="SSF52172">
    <property type="entry name" value="CheY-like"/>
    <property type="match status" value="1"/>
</dbReference>
<comment type="similarity">
    <text evidence="1">Belongs to the GSP E family.</text>
</comment>
<dbReference type="InterPro" id="IPR001482">
    <property type="entry name" value="T2SS/T4SS_dom"/>
</dbReference>
<dbReference type="PROSITE" id="PS50110">
    <property type="entry name" value="RESPONSE_REGULATORY"/>
    <property type="match status" value="1"/>
</dbReference>
<dbReference type="PANTHER" id="PTHR30258">
    <property type="entry name" value="TYPE II SECRETION SYSTEM PROTEIN GSPE-RELATED"/>
    <property type="match status" value="1"/>
</dbReference>
<keyword evidence="2" id="KW-0547">Nucleotide-binding</keyword>
<organism evidence="6 7">
    <name type="scientific">candidate division CSSED10-310 bacterium</name>
    <dbReference type="NCBI Taxonomy" id="2855610"/>
    <lineage>
        <taxon>Bacteria</taxon>
        <taxon>Bacteria division CSSED10-310</taxon>
    </lineage>
</organism>